<organism evidence="1 2">
    <name type="scientific">Rhododendron molle</name>
    <name type="common">Chinese azalea</name>
    <name type="synonym">Azalea mollis</name>
    <dbReference type="NCBI Taxonomy" id="49168"/>
    <lineage>
        <taxon>Eukaryota</taxon>
        <taxon>Viridiplantae</taxon>
        <taxon>Streptophyta</taxon>
        <taxon>Embryophyta</taxon>
        <taxon>Tracheophyta</taxon>
        <taxon>Spermatophyta</taxon>
        <taxon>Magnoliopsida</taxon>
        <taxon>eudicotyledons</taxon>
        <taxon>Gunneridae</taxon>
        <taxon>Pentapetalae</taxon>
        <taxon>asterids</taxon>
        <taxon>Ericales</taxon>
        <taxon>Ericaceae</taxon>
        <taxon>Ericoideae</taxon>
        <taxon>Rhodoreae</taxon>
        <taxon>Rhododendron</taxon>
    </lineage>
</organism>
<gene>
    <name evidence="1" type="ORF">RHMOL_Rhmol13G0129200</name>
</gene>
<proteinExistence type="predicted"/>
<comment type="caution">
    <text evidence="1">The sequence shown here is derived from an EMBL/GenBank/DDBJ whole genome shotgun (WGS) entry which is preliminary data.</text>
</comment>
<reference evidence="1" key="1">
    <citation type="submission" date="2022-02" db="EMBL/GenBank/DDBJ databases">
        <title>Plant Genome Project.</title>
        <authorList>
            <person name="Zhang R.-G."/>
        </authorList>
    </citation>
    <scope>NUCLEOTIDE SEQUENCE</scope>
    <source>
        <strain evidence="1">AT1</strain>
    </source>
</reference>
<dbReference type="EMBL" id="CM046400">
    <property type="protein sequence ID" value="KAI8524172.1"/>
    <property type="molecule type" value="Genomic_DNA"/>
</dbReference>
<evidence type="ECO:0000313" key="2">
    <source>
        <dbReference type="Proteomes" id="UP001062846"/>
    </source>
</evidence>
<dbReference type="Proteomes" id="UP001062846">
    <property type="component" value="Chromosome 13"/>
</dbReference>
<name>A0ACC0L717_RHOML</name>
<accession>A0ACC0L717</accession>
<sequence length="259" mass="28446">MEASCPVCGMEGETIIHLFVSCPFAQQVWSRSPLLLDFGNNQFSSFIAFWDDLGTRWRLGVNRDDCFALAAVILWLIWKGRNGALFNGKVILPKVVVIRAVGCLSEFQCATSSSATTGMRVGEARGGWTEVGAFRAAANGRLDWCSSPMAEEAFAFRMGIQLGQKLGSRNVIIEGDSQAVINMINDLVVVNQEVKIIIDDIKVLSRCFASCIFSYSHRSCNSVAHLLASKSLIGLGYSHWTESPLVWLLDPLSRDEVSS</sequence>
<evidence type="ECO:0000313" key="1">
    <source>
        <dbReference type="EMBL" id="KAI8524172.1"/>
    </source>
</evidence>
<protein>
    <submittedName>
        <fullName evidence="1">Uncharacterized protein</fullName>
    </submittedName>
</protein>
<keyword evidence="2" id="KW-1185">Reference proteome</keyword>